<keyword evidence="6 8" id="KW-0520">NAD</keyword>
<evidence type="ECO:0000256" key="8">
    <source>
        <dbReference type="PIRNR" id="PIRNR000124"/>
    </source>
</evidence>
<dbReference type="Proteomes" id="UP001326613">
    <property type="component" value="Chromosome"/>
</dbReference>
<dbReference type="PIRSF" id="PIRSF000124">
    <property type="entry name" value="UDPglc_GDPman_dh"/>
    <property type="match status" value="1"/>
</dbReference>
<dbReference type="EC" id="1.1.1.22" evidence="3 8"/>
<dbReference type="SMART" id="SM00984">
    <property type="entry name" value="UDPG_MGDP_dh_C"/>
    <property type="match status" value="1"/>
</dbReference>
<dbReference type="SUPFAM" id="SSF51735">
    <property type="entry name" value="NAD(P)-binding Rossmann-fold domains"/>
    <property type="match status" value="1"/>
</dbReference>
<evidence type="ECO:0000256" key="6">
    <source>
        <dbReference type="ARBA" id="ARBA00023027"/>
    </source>
</evidence>
<dbReference type="Gene3D" id="1.20.5.100">
    <property type="entry name" value="Cytochrome c1, transmembrane anchor, C-terminal"/>
    <property type="match status" value="1"/>
</dbReference>
<comment type="pathway">
    <text evidence="1">Nucleotide-sugar biosynthesis; UDP-alpha-D-glucuronate biosynthesis; UDP-alpha-D-glucuronate from UDP-alpha-D-glucose: step 1/1.</text>
</comment>
<keyword evidence="5 8" id="KW-0560">Oxidoreductase</keyword>
<evidence type="ECO:0000256" key="5">
    <source>
        <dbReference type="ARBA" id="ARBA00023002"/>
    </source>
</evidence>
<dbReference type="PANTHER" id="PTHR43750:SF3">
    <property type="entry name" value="UDP-GLUCOSE 6-DEHYDROGENASE TUAD"/>
    <property type="match status" value="1"/>
</dbReference>
<evidence type="ECO:0000256" key="7">
    <source>
        <dbReference type="ARBA" id="ARBA00047473"/>
    </source>
</evidence>
<dbReference type="EMBL" id="CP112932">
    <property type="protein sequence ID" value="WPY00991.1"/>
    <property type="molecule type" value="Genomic_DNA"/>
</dbReference>
<dbReference type="InterPro" id="IPR008927">
    <property type="entry name" value="6-PGluconate_DH-like_C_sf"/>
</dbReference>
<dbReference type="SUPFAM" id="SSF52413">
    <property type="entry name" value="UDP-glucose/GDP-mannose dehydrogenase C-terminal domain"/>
    <property type="match status" value="1"/>
</dbReference>
<dbReference type="Pfam" id="PF00984">
    <property type="entry name" value="UDPG_MGDP_dh"/>
    <property type="match status" value="1"/>
</dbReference>
<dbReference type="PANTHER" id="PTHR43750">
    <property type="entry name" value="UDP-GLUCOSE 6-DEHYDROGENASE TUAD"/>
    <property type="match status" value="1"/>
</dbReference>
<evidence type="ECO:0000259" key="9">
    <source>
        <dbReference type="SMART" id="SM00984"/>
    </source>
</evidence>
<sequence length="477" mass="52516">MDIAFIGVGYVGLVSGVMMSYLGHNVTCIDTDVFKIEQLQAGILPIYEPGLEEYFKEELYSGKLNFSTQYSAVKKAEVIFITVGTPSLASGAADISGVLDAIHNIQDNINQDRPLLKLAPVEQVLGAFGAQDRNVLNVHEDPSTKVTTQLFTGVEFQNRSSVIVIKSTIPPGTCRNIDNALRIKGKQYHIASNPEFLREGCAVQDFLTPDRIVIGTNDDYAKQILTTLYQPLLARDIPFIWTDLATAELIKYAANSFLATKIAFINEMANICEKIDANITELSLGMGSDHRIGMEFLQAGPGFGGSCFPKDILALSQVAKNYDLDCLVLDATIKANNLRSHDMVKKICNIMGTKLLGQVFAIFGLTFKAGTDDIRDSPAIKIIQLLQAEGAIIRVYDPQIFSPLAGIECINSAIEACVGADAIIITTEWPEFRELDFDIIYQQLKTPIIIDLRNILDVTHLQQKGFKYYAVGRHHGD</sequence>
<comment type="similarity">
    <text evidence="2 8">Belongs to the UDP-glucose/GDP-mannose dehydrogenase family.</text>
</comment>
<feature type="domain" description="UDP-glucose/GDP-mannose dehydrogenase C-terminal" evidence="9">
    <location>
        <begin position="361"/>
        <end position="458"/>
    </location>
</feature>
<dbReference type="NCBIfam" id="TIGR03026">
    <property type="entry name" value="NDP-sugDHase"/>
    <property type="match status" value="1"/>
</dbReference>
<proteinExistence type="inferred from homology"/>
<comment type="catalytic activity">
    <reaction evidence="7 8">
        <text>UDP-alpha-D-glucose + 2 NAD(+) + H2O = UDP-alpha-D-glucuronate + 2 NADH + 3 H(+)</text>
        <dbReference type="Rhea" id="RHEA:23596"/>
        <dbReference type="ChEBI" id="CHEBI:15377"/>
        <dbReference type="ChEBI" id="CHEBI:15378"/>
        <dbReference type="ChEBI" id="CHEBI:57540"/>
        <dbReference type="ChEBI" id="CHEBI:57945"/>
        <dbReference type="ChEBI" id="CHEBI:58052"/>
        <dbReference type="ChEBI" id="CHEBI:58885"/>
        <dbReference type="EC" id="1.1.1.22"/>
    </reaction>
</comment>
<evidence type="ECO:0000313" key="10">
    <source>
        <dbReference type="EMBL" id="WPY00991.1"/>
    </source>
</evidence>
<dbReference type="InterPro" id="IPR036220">
    <property type="entry name" value="UDP-Glc/GDP-Man_DH_C_sf"/>
</dbReference>
<gene>
    <name evidence="10" type="ORF">Trichorick_00881</name>
</gene>
<dbReference type="InterPro" id="IPR017476">
    <property type="entry name" value="UDP-Glc/GDP-Man"/>
</dbReference>
<dbReference type="InterPro" id="IPR014027">
    <property type="entry name" value="UDP-Glc/GDP-Man_DH_C"/>
</dbReference>
<reference evidence="10 11" key="1">
    <citation type="submission" date="2022-10" db="EMBL/GenBank/DDBJ databases">
        <title>Host association and intracellularity evolved multiple times independently in the Rickettsiales.</title>
        <authorList>
            <person name="Castelli M."/>
            <person name="Nardi T."/>
            <person name="Gammuto L."/>
            <person name="Bellinzona G."/>
            <person name="Sabaneyeva E."/>
            <person name="Potekhin A."/>
            <person name="Serra V."/>
            <person name="Petroni G."/>
            <person name="Sassera D."/>
        </authorList>
    </citation>
    <scope>NUCLEOTIDE SEQUENCE [LARGE SCALE GENOMIC DNA]</scope>
    <source>
        <strain evidence="10 11">Kr 154-4</strain>
    </source>
</reference>
<dbReference type="InterPro" id="IPR036291">
    <property type="entry name" value="NAD(P)-bd_dom_sf"/>
</dbReference>
<dbReference type="PIRSF" id="PIRSF500134">
    <property type="entry name" value="UDPglc_DH_bac"/>
    <property type="match status" value="1"/>
</dbReference>
<dbReference type="InterPro" id="IPR001732">
    <property type="entry name" value="UDP-Glc/GDP-Man_DH_N"/>
</dbReference>
<evidence type="ECO:0000256" key="1">
    <source>
        <dbReference type="ARBA" id="ARBA00004701"/>
    </source>
</evidence>
<name>A0ABZ0UTT2_9RICK</name>
<dbReference type="SUPFAM" id="SSF48179">
    <property type="entry name" value="6-phosphogluconate dehydrogenase C-terminal domain-like"/>
    <property type="match status" value="1"/>
</dbReference>
<accession>A0ABZ0UTT2</accession>
<dbReference type="Gene3D" id="3.40.50.720">
    <property type="entry name" value="NAD(P)-binding Rossmann-like Domain"/>
    <property type="match status" value="3"/>
</dbReference>
<protein>
    <recommendedName>
        <fullName evidence="4 8">UDP-glucose 6-dehydrogenase</fullName>
        <ecNumber evidence="3 8">1.1.1.22</ecNumber>
    </recommendedName>
</protein>
<evidence type="ECO:0000256" key="3">
    <source>
        <dbReference type="ARBA" id="ARBA00012954"/>
    </source>
</evidence>
<evidence type="ECO:0000256" key="4">
    <source>
        <dbReference type="ARBA" id="ARBA00015132"/>
    </source>
</evidence>
<dbReference type="Pfam" id="PF03720">
    <property type="entry name" value="UDPG_MGDP_dh_C"/>
    <property type="match status" value="1"/>
</dbReference>
<organism evidence="10 11">
    <name type="scientific">Candidatus Trichorickettsia mobilis</name>
    <dbReference type="NCBI Taxonomy" id="1346319"/>
    <lineage>
        <taxon>Bacteria</taxon>
        <taxon>Pseudomonadati</taxon>
        <taxon>Pseudomonadota</taxon>
        <taxon>Alphaproteobacteria</taxon>
        <taxon>Rickettsiales</taxon>
        <taxon>Rickettsiaceae</taxon>
        <taxon>Rickettsieae</taxon>
        <taxon>Candidatus Trichorickettsia</taxon>
    </lineage>
</organism>
<dbReference type="InterPro" id="IPR014026">
    <property type="entry name" value="UDP-Glc/GDP-Man_DH_dimer"/>
</dbReference>
<dbReference type="RefSeq" id="WP_323737807.1">
    <property type="nucleotide sequence ID" value="NZ_CP112932.1"/>
</dbReference>
<evidence type="ECO:0000256" key="2">
    <source>
        <dbReference type="ARBA" id="ARBA00006601"/>
    </source>
</evidence>
<evidence type="ECO:0000313" key="11">
    <source>
        <dbReference type="Proteomes" id="UP001326613"/>
    </source>
</evidence>
<keyword evidence="11" id="KW-1185">Reference proteome</keyword>
<dbReference type="InterPro" id="IPR028357">
    <property type="entry name" value="UDPglc_DH_bac"/>
</dbReference>
<dbReference type="Pfam" id="PF03721">
    <property type="entry name" value="UDPG_MGDP_dh_N"/>
    <property type="match status" value="2"/>
</dbReference>